<dbReference type="Proteomes" id="UP001303373">
    <property type="component" value="Chromosome 8"/>
</dbReference>
<keyword evidence="3" id="KW-1185">Reference proteome</keyword>
<gene>
    <name evidence="2" type="ORF">R9X50_00520300</name>
</gene>
<organism evidence="2 3">
    <name type="scientific">Acrodontium crateriforme</name>
    <dbReference type="NCBI Taxonomy" id="150365"/>
    <lineage>
        <taxon>Eukaryota</taxon>
        <taxon>Fungi</taxon>
        <taxon>Dikarya</taxon>
        <taxon>Ascomycota</taxon>
        <taxon>Pezizomycotina</taxon>
        <taxon>Dothideomycetes</taxon>
        <taxon>Dothideomycetidae</taxon>
        <taxon>Mycosphaerellales</taxon>
        <taxon>Teratosphaeriaceae</taxon>
        <taxon>Acrodontium</taxon>
    </lineage>
</organism>
<dbReference type="PROSITE" id="PS51704">
    <property type="entry name" value="GP_PDE"/>
    <property type="match status" value="1"/>
</dbReference>
<feature type="domain" description="GP-PDE" evidence="1">
    <location>
        <begin position="59"/>
        <end position="301"/>
    </location>
</feature>
<dbReference type="GO" id="GO:0006629">
    <property type="term" value="P:lipid metabolic process"/>
    <property type="evidence" value="ECO:0007669"/>
    <property type="project" value="InterPro"/>
</dbReference>
<dbReference type="GO" id="GO:0008081">
    <property type="term" value="F:phosphoric diester hydrolase activity"/>
    <property type="evidence" value="ECO:0007669"/>
    <property type="project" value="InterPro"/>
</dbReference>
<dbReference type="PANTHER" id="PTHR43805:SF1">
    <property type="entry name" value="GP-PDE DOMAIN-CONTAINING PROTEIN"/>
    <property type="match status" value="1"/>
</dbReference>
<dbReference type="EMBL" id="CP138587">
    <property type="protein sequence ID" value="WPH02340.1"/>
    <property type="molecule type" value="Genomic_DNA"/>
</dbReference>
<dbReference type="InterPro" id="IPR017946">
    <property type="entry name" value="PLC-like_Pdiesterase_TIM-brl"/>
</dbReference>
<dbReference type="CDD" id="cd08570">
    <property type="entry name" value="GDPD_YPL206cp_fungi"/>
    <property type="match status" value="1"/>
</dbReference>
<evidence type="ECO:0000313" key="3">
    <source>
        <dbReference type="Proteomes" id="UP001303373"/>
    </source>
</evidence>
<dbReference type="AlphaFoldDB" id="A0AAQ3RBB7"/>
<accession>A0AAQ3RBB7</accession>
<evidence type="ECO:0000259" key="1">
    <source>
        <dbReference type="PROSITE" id="PS51704"/>
    </source>
</evidence>
<sequence length="358" mass="40625">MSEAETEPLLRRASLAFPPMLVQPGIEKLATHVTLADHIAFPLPAVAHARLNGQKRKLPQCIAHRGYKAKFPENTLAAFRGAVAVGAHAIETDLHITKDEVVVISHDATLKRCFGRPDKIIDRNWDEIKDARTVAAPHEPMPRLIDLLVYLAAPRLEDIWLLLDIKLDNDADDIMRLIGSTIASVAPPETKPWTERIVLGAWAAKYLPLAQKYLPGFPIVHIGFSLPYARHFFTVPDVGFNMLLATLVAPGGRRFIQDAQEKYNRPVLAWTVNTKDKMQWCIRRNLDGVITDDPELYLSVCENHDDNEPEKLFPLNLRDYFDVIRVWAFVVVIFWLRRKKFMPIASRELISPINSRSP</sequence>
<dbReference type="PANTHER" id="PTHR43805">
    <property type="entry name" value="GLYCEROPHOSPHORYL DIESTER PHOSPHODIESTERASE"/>
    <property type="match status" value="1"/>
</dbReference>
<dbReference type="SUPFAM" id="SSF51695">
    <property type="entry name" value="PLC-like phosphodiesterases"/>
    <property type="match status" value="1"/>
</dbReference>
<proteinExistence type="predicted"/>
<name>A0AAQ3RBB7_9PEZI</name>
<dbReference type="InterPro" id="IPR030395">
    <property type="entry name" value="GP_PDE_dom"/>
</dbReference>
<reference evidence="2 3" key="1">
    <citation type="submission" date="2023-11" db="EMBL/GenBank/DDBJ databases">
        <title>An acidophilic fungus is an integral part of prey digestion in a carnivorous sundew plant.</title>
        <authorList>
            <person name="Tsai I.J."/>
        </authorList>
    </citation>
    <scope>NUCLEOTIDE SEQUENCE [LARGE SCALE GENOMIC DNA]</scope>
    <source>
        <strain evidence="2">169a</strain>
    </source>
</reference>
<protein>
    <recommendedName>
        <fullName evidence="1">GP-PDE domain-containing protein</fullName>
    </recommendedName>
</protein>
<dbReference type="Pfam" id="PF03009">
    <property type="entry name" value="GDPD"/>
    <property type="match status" value="1"/>
</dbReference>
<dbReference type="Gene3D" id="3.20.20.190">
    <property type="entry name" value="Phosphatidylinositol (PI) phosphodiesterase"/>
    <property type="match status" value="1"/>
</dbReference>
<evidence type="ECO:0000313" key="2">
    <source>
        <dbReference type="EMBL" id="WPH02340.1"/>
    </source>
</evidence>